<accession>A0ABW3TEZ2</accession>
<gene>
    <name evidence="1" type="ORF">ACFQ3C_12970</name>
</gene>
<reference evidence="2" key="1">
    <citation type="journal article" date="2019" name="Int. J. Syst. Evol. Microbiol.">
        <title>The Global Catalogue of Microorganisms (GCM) 10K type strain sequencing project: providing services to taxonomists for standard genome sequencing and annotation.</title>
        <authorList>
            <consortium name="The Broad Institute Genomics Platform"/>
            <consortium name="The Broad Institute Genome Sequencing Center for Infectious Disease"/>
            <person name="Wu L."/>
            <person name="Ma J."/>
        </authorList>
    </citation>
    <scope>NUCLEOTIDE SEQUENCE [LARGE SCALE GENOMIC DNA]</scope>
    <source>
        <strain evidence="2">CCUG 55328</strain>
    </source>
</reference>
<sequence length="341" mass="37235">MKRLLFLIIVSAALWSGYWFYGASTTRSAFEGWFADRRADGWAADYDTLEVLGFPNRFDVTLTDIALADPATGWAWDAPFFQILALSYKPHHVIAAWPDLQHVATPLDKFVITQAAMQASVVLWPSTDLAPDRVRLVADTLQISASDGTATAMSALRLAAERLGPDGQPATAAPEDVATGYRIALSAEGVAPDLGLRHRIDPANRLPRTLDALRADVTLGFDRPWDRRAVEKARPQPRLISLRLAEARWGELELKAAGDLDVNPEGRATGRITVKAQNWREILAMARASGELPAGVADTLERALSLLAGRNDGIDIPLDFRGGLIWIGPVPVMDSPVFVLR</sequence>
<dbReference type="Pfam" id="PF09898">
    <property type="entry name" value="DUF2125"/>
    <property type="match status" value="1"/>
</dbReference>
<keyword evidence="2" id="KW-1185">Reference proteome</keyword>
<dbReference type="RefSeq" id="WP_380792483.1">
    <property type="nucleotide sequence ID" value="NZ_JBHTKR010000005.1"/>
</dbReference>
<protein>
    <submittedName>
        <fullName evidence="1">DUF2125 domain-containing protein</fullName>
    </submittedName>
</protein>
<dbReference type="InterPro" id="IPR018666">
    <property type="entry name" value="DUF2125"/>
</dbReference>
<dbReference type="EMBL" id="JBHTKR010000005">
    <property type="protein sequence ID" value="MFD1195578.1"/>
    <property type="molecule type" value="Genomic_DNA"/>
</dbReference>
<organism evidence="1 2">
    <name type="scientific">Seohaeicola saemankumensis</name>
    <dbReference type="NCBI Taxonomy" id="481181"/>
    <lineage>
        <taxon>Bacteria</taxon>
        <taxon>Pseudomonadati</taxon>
        <taxon>Pseudomonadota</taxon>
        <taxon>Alphaproteobacteria</taxon>
        <taxon>Rhodobacterales</taxon>
        <taxon>Roseobacteraceae</taxon>
        <taxon>Seohaeicola</taxon>
    </lineage>
</organism>
<name>A0ABW3TEZ2_9RHOB</name>
<dbReference type="Proteomes" id="UP001597151">
    <property type="component" value="Unassembled WGS sequence"/>
</dbReference>
<evidence type="ECO:0000313" key="2">
    <source>
        <dbReference type="Proteomes" id="UP001597151"/>
    </source>
</evidence>
<evidence type="ECO:0000313" key="1">
    <source>
        <dbReference type="EMBL" id="MFD1195578.1"/>
    </source>
</evidence>
<comment type="caution">
    <text evidence="1">The sequence shown here is derived from an EMBL/GenBank/DDBJ whole genome shotgun (WGS) entry which is preliminary data.</text>
</comment>
<proteinExistence type="predicted"/>